<proteinExistence type="predicted"/>
<sequence>MSSANQVGHLNDVYKSNSVEDIANTYDNWAKDYDSSMLQAGYRHPMICIGLLTRYVPADSGAILDAGQGTGLVGEWLKILGYSEAAGFDVSEGMLEVARSRGVYDDLRKAALGERLPYEDGRFAACVSAGVFTIGHAKPEGVDELLRVVRPGGHLILTVKDKLYEESFEDYLDKLVAAGRCEVVEMTPSYISVPGQEGHSTSRALVLKVLGG</sequence>
<dbReference type="Pfam" id="PF08241">
    <property type="entry name" value="Methyltransf_11"/>
    <property type="match status" value="1"/>
</dbReference>
<reference evidence="2 3" key="1">
    <citation type="submission" date="2018-07" db="EMBL/GenBank/DDBJ databases">
        <title>Venubactetium sediminum gen. nov., sp. nov., isolated from a marine solar saltern.</title>
        <authorList>
            <person name="Wang S."/>
        </authorList>
    </citation>
    <scope>NUCLEOTIDE SEQUENCE [LARGE SCALE GENOMIC DNA]</scope>
    <source>
        <strain evidence="2 3">WD2A32</strain>
    </source>
</reference>
<dbReference type="EMBL" id="QPMH01000017">
    <property type="protein sequence ID" value="RDD60944.1"/>
    <property type="molecule type" value="Genomic_DNA"/>
</dbReference>
<comment type="caution">
    <text evidence="2">The sequence shown here is derived from an EMBL/GenBank/DDBJ whole genome shotgun (WGS) entry which is preliminary data.</text>
</comment>
<protein>
    <submittedName>
        <fullName evidence="2">Methyltransferase domain-containing protein</fullName>
    </submittedName>
</protein>
<gene>
    <name evidence="2" type="ORF">DRB17_15250</name>
</gene>
<evidence type="ECO:0000313" key="3">
    <source>
        <dbReference type="Proteomes" id="UP000253941"/>
    </source>
</evidence>
<keyword evidence="3" id="KW-1185">Reference proteome</keyword>
<dbReference type="PANTHER" id="PTHR43591">
    <property type="entry name" value="METHYLTRANSFERASE"/>
    <property type="match status" value="1"/>
</dbReference>
<evidence type="ECO:0000259" key="1">
    <source>
        <dbReference type="Pfam" id="PF08241"/>
    </source>
</evidence>
<dbReference type="GO" id="GO:0008757">
    <property type="term" value="F:S-adenosylmethionine-dependent methyltransferase activity"/>
    <property type="evidence" value="ECO:0007669"/>
    <property type="project" value="InterPro"/>
</dbReference>
<dbReference type="Proteomes" id="UP000253941">
    <property type="component" value="Unassembled WGS sequence"/>
</dbReference>
<dbReference type="InterPro" id="IPR029063">
    <property type="entry name" value="SAM-dependent_MTases_sf"/>
</dbReference>
<dbReference type="GO" id="GO:0032259">
    <property type="term" value="P:methylation"/>
    <property type="evidence" value="ECO:0007669"/>
    <property type="project" value="UniProtKB-KW"/>
</dbReference>
<keyword evidence="2" id="KW-0808">Transferase</keyword>
<organism evidence="2 3">
    <name type="scientific">Ferruginivarius sediminum</name>
    <dbReference type="NCBI Taxonomy" id="2661937"/>
    <lineage>
        <taxon>Bacteria</taxon>
        <taxon>Pseudomonadati</taxon>
        <taxon>Pseudomonadota</taxon>
        <taxon>Alphaproteobacteria</taxon>
        <taxon>Rhodospirillales</taxon>
        <taxon>Rhodospirillaceae</taxon>
        <taxon>Ferruginivarius</taxon>
    </lineage>
</organism>
<dbReference type="SUPFAM" id="SSF53335">
    <property type="entry name" value="S-adenosyl-L-methionine-dependent methyltransferases"/>
    <property type="match status" value="1"/>
</dbReference>
<dbReference type="Gene3D" id="3.40.50.150">
    <property type="entry name" value="Vaccinia Virus protein VP39"/>
    <property type="match status" value="1"/>
</dbReference>
<evidence type="ECO:0000313" key="2">
    <source>
        <dbReference type="EMBL" id="RDD60944.1"/>
    </source>
</evidence>
<dbReference type="PANTHER" id="PTHR43591:SF110">
    <property type="entry name" value="RHODANESE DOMAIN-CONTAINING PROTEIN"/>
    <property type="match status" value="1"/>
</dbReference>
<dbReference type="CDD" id="cd02440">
    <property type="entry name" value="AdoMet_MTases"/>
    <property type="match status" value="1"/>
</dbReference>
<accession>A0A369T8Z0</accession>
<keyword evidence="2" id="KW-0489">Methyltransferase</keyword>
<dbReference type="InterPro" id="IPR013216">
    <property type="entry name" value="Methyltransf_11"/>
</dbReference>
<feature type="domain" description="Methyltransferase type 11" evidence="1">
    <location>
        <begin position="64"/>
        <end position="157"/>
    </location>
</feature>
<name>A0A369T8Z0_9PROT</name>
<dbReference type="AlphaFoldDB" id="A0A369T8Z0"/>